<gene>
    <name evidence="1" type="ORF">AB6A40_006489</name>
</gene>
<accession>A0ABD6EJP6</accession>
<name>A0ABD6EJP6_9BILA</name>
<reference evidence="1 2" key="1">
    <citation type="submission" date="2024-08" db="EMBL/GenBank/DDBJ databases">
        <title>Gnathostoma spinigerum genome.</title>
        <authorList>
            <person name="Gonzalez-Bertolin B."/>
            <person name="Monzon S."/>
            <person name="Zaballos A."/>
            <person name="Jimenez P."/>
            <person name="Dekumyoy P."/>
            <person name="Varona S."/>
            <person name="Cuesta I."/>
            <person name="Sumanam S."/>
            <person name="Adisakwattana P."/>
            <person name="Gasser R.B."/>
            <person name="Hernandez-Gonzalez A."/>
            <person name="Young N.D."/>
            <person name="Perteguer M.J."/>
        </authorList>
    </citation>
    <scope>NUCLEOTIDE SEQUENCE [LARGE SCALE GENOMIC DNA]</scope>
    <source>
        <strain evidence="1">AL3</strain>
        <tissue evidence="1">Liver</tissue>
    </source>
</reference>
<organism evidence="1 2">
    <name type="scientific">Gnathostoma spinigerum</name>
    <dbReference type="NCBI Taxonomy" id="75299"/>
    <lineage>
        <taxon>Eukaryota</taxon>
        <taxon>Metazoa</taxon>
        <taxon>Ecdysozoa</taxon>
        <taxon>Nematoda</taxon>
        <taxon>Chromadorea</taxon>
        <taxon>Rhabditida</taxon>
        <taxon>Spirurina</taxon>
        <taxon>Gnathostomatomorpha</taxon>
        <taxon>Gnathostomatoidea</taxon>
        <taxon>Gnathostomatidae</taxon>
        <taxon>Gnathostoma</taxon>
    </lineage>
</organism>
<proteinExistence type="predicted"/>
<dbReference type="EMBL" id="JBGFUD010004620">
    <property type="protein sequence ID" value="MFH4979780.1"/>
    <property type="molecule type" value="Genomic_DNA"/>
</dbReference>
<sequence length="132" mass="14901">MDISFFSRKTRHQMDLLSIKNGASRPSLVSSLWSLNVQMQSDVADAGLRTTLSQVSLPIINKLSVHTKIRTTKSFPDMRSAMRTESNTFSRESIIKISSMLDLSPPKQKNFENIYDWLRTVSSVSPSVSSEF</sequence>
<dbReference type="AlphaFoldDB" id="A0ABD6EJP6"/>
<keyword evidence="2" id="KW-1185">Reference proteome</keyword>
<comment type="caution">
    <text evidence="1">The sequence shown here is derived from an EMBL/GenBank/DDBJ whole genome shotgun (WGS) entry which is preliminary data.</text>
</comment>
<protein>
    <submittedName>
        <fullName evidence="1">Uncharacterized protein</fullName>
    </submittedName>
</protein>
<evidence type="ECO:0000313" key="1">
    <source>
        <dbReference type="EMBL" id="MFH4979780.1"/>
    </source>
</evidence>
<dbReference type="Proteomes" id="UP001608902">
    <property type="component" value="Unassembled WGS sequence"/>
</dbReference>
<evidence type="ECO:0000313" key="2">
    <source>
        <dbReference type="Proteomes" id="UP001608902"/>
    </source>
</evidence>